<dbReference type="EMBL" id="CAWYQH010000096">
    <property type="protein sequence ID" value="CAK8682932.1"/>
    <property type="molecule type" value="Genomic_DNA"/>
</dbReference>
<name>A0ABP0FW57_CLALP</name>
<keyword evidence="1" id="KW-0175">Coiled coil</keyword>
<evidence type="ECO:0000256" key="2">
    <source>
        <dbReference type="SAM" id="MobiDB-lite"/>
    </source>
</evidence>
<reference evidence="3 4" key="1">
    <citation type="submission" date="2024-02" db="EMBL/GenBank/DDBJ databases">
        <authorList>
            <person name="Daric V."/>
            <person name="Darras S."/>
        </authorList>
    </citation>
    <scope>NUCLEOTIDE SEQUENCE [LARGE SCALE GENOMIC DNA]</scope>
</reference>
<sequence length="430" mass="48624">MSSGDLSTESNLNKASGSSLEGTSAFISREPLIEGPTSSSNIPQDASASKTHPPKKFKYSKQTNAKQILDERAENALETLRQVLEEQSNLINELTANIEHTKNSLSSNNEDTSLNHEAKIVELEEEIAPLKEQIQTYSRETKEKDKQLMDLAEKYENILAKYISEKEEADRLRSIGSSVNSTTASLSSVSTLQTSFLSEAGQEPVSLPSNLTSSESNRYIEKIKQLENQVKAHETTNSKLKDMNIQWQLYDKQREKIIQNLKEKLDSKTRELSQLQRRNDPSSSLGFTPDQQEHVDSFYQRLRREADSHKSERDIARRALAEMSKKLDDAKKNVAEQCTKIAQLESEKLMQSAQTEELQAALIVATRSQFSQSSPVESETITSLREAARQYEVDLRNTSAENTRLHEEIQRLERQLRQNPPGVVQTIINP</sequence>
<feature type="region of interest" description="Disordered" evidence="2">
    <location>
        <begin position="268"/>
        <end position="291"/>
    </location>
</feature>
<evidence type="ECO:0000256" key="1">
    <source>
        <dbReference type="SAM" id="Coils"/>
    </source>
</evidence>
<feature type="compositionally biased region" description="Polar residues" evidence="2">
    <location>
        <begin position="1"/>
        <end position="26"/>
    </location>
</feature>
<feature type="compositionally biased region" description="Polar residues" evidence="2">
    <location>
        <begin position="272"/>
        <end position="290"/>
    </location>
</feature>
<gene>
    <name evidence="3" type="ORF">CVLEPA_LOCUS14054</name>
</gene>
<protein>
    <submittedName>
        <fullName evidence="3">Uncharacterized protein</fullName>
    </submittedName>
</protein>
<organism evidence="3 4">
    <name type="scientific">Clavelina lepadiformis</name>
    <name type="common">Light-bulb sea squirt</name>
    <name type="synonym">Ascidia lepadiformis</name>
    <dbReference type="NCBI Taxonomy" id="159417"/>
    <lineage>
        <taxon>Eukaryota</taxon>
        <taxon>Metazoa</taxon>
        <taxon>Chordata</taxon>
        <taxon>Tunicata</taxon>
        <taxon>Ascidiacea</taxon>
        <taxon>Aplousobranchia</taxon>
        <taxon>Clavelinidae</taxon>
        <taxon>Clavelina</taxon>
    </lineage>
</organism>
<feature type="region of interest" description="Disordered" evidence="2">
    <location>
        <begin position="1"/>
        <end position="65"/>
    </location>
</feature>
<keyword evidence="4" id="KW-1185">Reference proteome</keyword>
<evidence type="ECO:0000313" key="3">
    <source>
        <dbReference type="EMBL" id="CAK8682932.1"/>
    </source>
</evidence>
<evidence type="ECO:0000313" key="4">
    <source>
        <dbReference type="Proteomes" id="UP001642483"/>
    </source>
</evidence>
<feature type="coiled-coil region" evidence="1">
    <location>
        <begin position="66"/>
        <end position="172"/>
    </location>
</feature>
<proteinExistence type="predicted"/>
<dbReference type="Proteomes" id="UP001642483">
    <property type="component" value="Unassembled WGS sequence"/>
</dbReference>
<comment type="caution">
    <text evidence="3">The sequence shown here is derived from an EMBL/GenBank/DDBJ whole genome shotgun (WGS) entry which is preliminary data.</text>
</comment>
<feature type="compositionally biased region" description="Polar residues" evidence="2">
    <location>
        <begin position="36"/>
        <end position="50"/>
    </location>
</feature>
<accession>A0ABP0FW57</accession>